<dbReference type="STRING" id="659014.SAMN04487996_111363"/>
<gene>
    <name evidence="3" type="ORF">SAMN04487996_111363</name>
</gene>
<evidence type="ECO:0000256" key="1">
    <source>
        <dbReference type="SAM" id="SignalP"/>
    </source>
</evidence>
<feature type="chain" id="PRO_5011649290" evidence="1">
    <location>
        <begin position="19"/>
        <end position="251"/>
    </location>
</feature>
<accession>A0A1G7MUU0</accession>
<keyword evidence="3" id="KW-0378">Hydrolase</keyword>
<proteinExistence type="predicted"/>
<dbReference type="SUPFAM" id="SSF53474">
    <property type="entry name" value="alpha/beta-Hydrolases"/>
    <property type="match status" value="1"/>
</dbReference>
<dbReference type="InterPro" id="IPR000073">
    <property type="entry name" value="AB_hydrolase_1"/>
</dbReference>
<reference evidence="4" key="1">
    <citation type="submission" date="2016-10" db="EMBL/GenBank/DDBJ databases">
        <authorList>
            <person name="Varghese N."/>
            <person name="Submissions S."/>
        </authorList>
    </citation>
    <scope>NUCLEOTIDE SEQUENCE [LARGE SCALE GENOMIC DNA]</scope>
    <source>
        <strain evidence="4">DSM 25329</strain>
    </source>
</reference>
<keyword evidence="1" id="KW-0732">Signal</keyword>
<evidence type="ECO:0000313" key="4">
    <source>
        <dbReference type="Proteomes" id="UP000198748"/>
    </source>
</evidence>
<dbReference type="GO" id="GO:0080030">
    <property type="term" value="F:methyl indole-3-acetate esterase activity"/>
    <property type="evidence" value="ECO:0007669"/>
    <property type="project" value="TreeGrafter"/>
</dbReference>
<dbReference type="PANTHER" id="PTHR10992">
    <property type="entry name" value="METHYLESTERASE FAMILY MEMBER"/>
    <property type="match status" value="1"/>
</dbReference>
<feature type="signal peptide" evidence="1">
    <location>
        <begin position="1"/>
        <end position="18"/>
    </location>
</feature>
<dbReference type="RefSeq" id="WP_090153781.1">
    <property type="nucleotide sequence ID" value="NZ_FNAN01000011.1"/>
</dbReference>
<dbReference type="PANTHER" id="PTHR10992:SF1086">
    <property type="entry name" value="AB HYDROLASE-1 DOMAIN-CONTAINING PROTEIN"/>
    <property type="match status" value="1"/>
</dbReference>
<dbReference type="Gene3D" id="3.40.50.1820">
    <property type="entry name" value="alpha/beta hydrolase"/>
    <property type="match status" value="1"/>
</dbReference>
<dbReference type="EMBL" id="FNAN01000011">
    <property type="protein sequence ID" value="SDF64889.1"/>
    <property type="molecule type" value="Genomic_DNA"/>
</dbReference>
<organism evidence="3 4">
    <name type="scientific">Dyadobacter soli</name>
    <dbReference type="NCBI Taxonomy" id="659014"/>
    <lineage>
        <taxon>Bacteria</taxon>
        <taxon>Pseudomonadati</taxon>
        <taxon>Bacteroidota</taxon>
        <taxon>Cytophagia</taxon>
        <taxon>Cytophagales</taxon>
        <taxon>Spirosomataceae</taxon>
        <taxon>Dyadobacter</taxon>
    </lineage>
</organism>
<feature type="domain" description="AB hydrolase-1" evidence="2">
    <location>
        <begin position="26"/>
        <end position="240"/>
    </location>
</feature>
<dbReference type="Proteomes" id="UP000198748">
    <property type="component" value="Unassembled WGS sequence"/>
</dbReference>
<protein>
    <submittedName>
        <fullName evidence="3">Alpha/beta hydrolase family protein</fullName>
    </submittedName>
</protein>
<evidence type="ECO:0000313" key="3">
    <source>
        <dbReference type="EMBL" id="SDF64889.1"/>
    </source>
</evidence>
<sequence length="251" mass="28026">MKYLILILAFTLSTAASAQKHKPRTFLLVHGAWSGGWDYAKVDSIFKTKGDIVFRPTLTGLGERVHLANANVNLSTYIIDIVNVIRYENLRDIILVGHSFGGMVISGVAEQVPDRIGQLIYLDAMIPDSGQSARDVCGPLWDQMMVPFVKDSVMQYPFGKSRTGTPGDLPQPIKTFTEPLKIGNPQVKKIPSAFIVMTKNGESNPLNDQMGLNKARTRGWKIYPMEGGHYSMREQPVQLVRKLEEVIRSHE</sequence>
<dbReference type="InterPro" id="IPR029058">
    <property type="entry name" value="AB_hydrolase_fold"/>
</dbReference>
<name>A0A1G7MUU0_9BACT</name>
<dbReference type="AlphaFoldDB" id="A0A1G7MUU0"/>
<dbReference type="OrthoDB" id="9112061at2"/>
<dbReference type="GO" id="GO:0080032">
    <property type="term" value="F:methyl jasmonate esterase activity"/>
    <property type="evidence" value="ECO:0007669"/>
    <property type="project" value="TreeGrafter"/>
</dbReference>
<keyword evidence="4" id="KW-1185">Reference proteome</keyword>
<dbReference type="Pfam" id="PF12697">
    <property type="entry name" value="Abhydrolase_6"/>
    <property type="match status" value="1"/>
</dbReference>
<dbReference type="InterPro" id="IPR045889">
    <property type="entry name" value="MES/HNL"/>
</dbReference>
<evidence type="ECO:0000259" key="2">
    <source>
        <dbReference type="Pfam" id="PF12697"/>
    </source>
</evidence>